<reference evidence="2 3" key="1">
    <citation type="submission" date="2014-12" db="EMBL/GenBank/DDBJ databases">
        <title>Frankia sp. BMG5.1 draft genome.</title>
        <authorList>
            <person name="Gtari M."/>
            <person name="Ghodhbane-Gtari F."/>
            <person name="Nouioui I."/>
            <person name="Ktari A."/>
            <person name="Hezbri K."/>
            <person name="Mimouni W."/>
            <person name="Sbissi I."/>
            <person name="Ayari A."/>
            <person name="Yamanaka T."/>
            <person name="Normand P."/>
            <person name="Tisa L.S."/>
            <person name="Boudabous A."/>
        </authorList>
    </citation>
    <scope>NUCLEOTIDE SEQUENCE [LARGE SCALE GENOMIC DNA]</scope>
    <source>
        <strain evidence="2 3">BMG5.1</strain>
    </source>
</reference>
<accession>A0ABR5F6E0</accession>
<feature type="region of interest" description="Disordered" evidence="1">
    <location>
        <begin position="75"/>
        <end position="104"/>
    </location>
</feature>
<evidence type="ECO:0000256" key="1">
    <source>
        <dbReference type="SAM" id="MobiDB-lite"/>
    </source>
</evidence>
<evidence type="ECO:0000313" key="2">
    <source>
        <dbReference type="EMBL" id="KLL12296.1"/>
    </source>
</evidence>
<dbReference type="EMBL" id="JWIO01000006">
    <property type="protein sequence ID" value="KLL12296.1"/>
    <property type="molecule type" value="Genomic_DNA"/>
</dbReference>
<dbReference type="RefSeq" id="WP_047222132.1">
    <property type="nucleotide sequence ID" value="NZ_JWIO01000006.1"/>
</dbReference>
<organism evidence="2 3">
    <name type="scientific">Protofrankia coriariae</name>
    <dbReference type="NCBI Taxonomy" id="1562887"/>
    <lineage>
        <taxon>Bacteria</taxon>
        <taxon>Bacillati</taxon>
        <taxon>Actinomycetota</taxon>
        <taxon>Actinomycetes</taxon>
        <taxon>Frankiales</taxon>
        <taxon>Frankiaceae</taxon>
        <taxon>Protofrankia</taxon>
    </lineage>
</organism>
<evidence type="ECO:0000313" key="3">
    <source>
        <dbReference type="Proteomes" id="UP000035425"/>
    </source>
</evidence>
<name>A0ABR5F6E0_9ACTN</name>
<keyword evidence="3" id="KW-1185">Reference proteome</keyword>
<protein>
    <submittedName>
        <fullName evidence="2">Uncharacterized protein</fullName>
    </submittedName>
</protein>
<proteinExistence type="predicted"/>
<gene>
    <name evidence="2" type="ORF">FrCorBMG51_06365</name>
</gene>
<sequence length="104" mass="10472">MDQLVVRDGVRRVAIRGTPEIIPARAGGSARQRADTAWRELGADALFAMDEVSASGLASALGLLTGYGERVLPVPLAGPAPGGAQTPGGTRSSGDSRASGGGTW</sequence>
<comment type="caution">
    <text evidence="2">The sequence shown here is derived from an EMBL/GenBank/DDBJ whole genome shotgun (WGS) entry which is preliminary data.</text>
</comment>
<dbReference type="Proteomes" id="UP000035425">
    <property type="component" value="Unassembled WGS sequence"/>
</dbReference>
<feature type="compositionally biased region" description="Low complexity" evidence="1">
    <location>
        <begin position="75"/>
        <end position="98"/>
    </location>
</feature>